<evidence type="ECO:0000313" key="1">
    <source>
        <dbReference type="EMBL" id="GBE60791.1"/>
    </source>
</evidence>
<dbReference type="EMBL" id="BDSA01000002">
    <property type="protein sequence ID" value="GBE60791.1"/>
    <property type="molecule type" value="Genomic_DNA"/>
</dbReference>
<protein>
    <submittedName>
        <fullName evidence="1">Uncharacterized protein</fullName>
    </submittedName>
</protein>
<evidence type="ECO:0000313" key="2">
    <source>
        <dbReference type="Proteomes" id="UP000236319"/>
    </source>
</evidence>
<proteinExistence type="predicted"/>
<dbReference type="OrthoDB" id="447602at2759"/>
<comment type="caution">
    <text evidence="1">The sequence shown here is derived from an EMBL/GenBank/DDBJ whole genome shotgun (WGS) entry which is preliminary data.</text>
</comment>
<gene>
    <name evidence="1" type="ORF">BOVATA_022840</name>
</gene>
<dbReference type="GeneID" id="39874561"/>
<dbReference type="RefSeq" id="XP_028867034.1">
    <property type="nucleotide sequence ID" value="XM_029011201.1"/>
</dbReference>
<dbReference type="VEuPathDB" id="PiroplasmaDB:BOVATA_022840"/>
<name>A0A2H6KCR9_9APIC</name>
<reference evidence="1 2" key="1">
    <citation type="journal article" date="2017" name="BMC Genomics">
        <title>Whole-genome assembly of Babesia ovata and comparative genomics between closely related pathogens.</title>
        <authorList>
            <person name="Yamagishi J."/>
            <person name="Asada M."/>
            <person name="Hakimi H."/>
            <person name="Tanaka T.Q."/>
            <person name="Sugimoto C."/>
            <person name="Kawazu S."/>
        </authorList>
    </citation>
    <scope>NUCLEOTIDE SEQUENCE [LARGE SCALE GENOMIC DNA]</scope>
    <source>
        <strain evidence="1 2">Miyake</strain>
    </source>
</reference>
<dbReference type="AlphaFoldDB" id="A0A2H6KCR9"/>
<accession>A0A2H6KCR9</accession>
<keyword evidence="2" id="KW-1185">Reference proteome</keyword>
<dbReference type="Proteomes" id="UP000236319">
    <property type="component" value="Unassembled WGS sequence"/>
</dbReference>
<organism evidence="1 2">
    <name type="scientific">Babesia ovata</name>
    <dbReference type="NCBI Taxonomy" id="189622"/>
    <lineage>
        <taxon>Eukaryota</taxon>
        <taxon>Sar</taxon>
        <taxon>Alveolata</taxon>
        <taxon>Apicomplexa</taxon>
        <taxon>Aconoidasida</taxon>
        <taxon>Piroplasmida</taxon>
        <taxon>Babesiidae</taxon>
        <taxon>Babesia</taxon>
    </lineage>
</organism>
<sequence>MQIKRIHGSKDAARIARGVDIPTYTNLTPGVDYTVKASTKILRIYGSADGATEVPCVVPRPQKMSVAGEMPKSSPKVNLEAICKDYPNSKVLLISVQRPKAFFIRTSCELFAGGTEVLILSALGDAIPHCVQLQHALMMKNAATTIRFETALNKCTNPRSKGPVYIPGVHIFMRKHPEFKGSRISPAYVSFAAQPNPGELAHTFKADAGEHCCKVIAGSTSFAMPSKGHQHVHFTELLKATGHSIDAYTKLFSTLYQEALAAHAAEPTVFTVTMANSAFQHPDLKFALCRISKDQQSFKAPGEGVVFICDFKKHPYDNVHNMGLIYVVEPLAQNYADLADFYRALHATGENLMTAVCDHNGMAKRDPTRSRKAMICCSTYLICGDKNRHPKATKIDCAKHILNGIAEGYRHGPASTFHFSYDEDSYRQAWMETSGLKADPK</sequence>